<keyword evidence="4" id="KW-0479">Metal-binding</keyword>
<evidence type="ECO:0000256" key="4">
    <source>
        <dbReference type="ARBA" id="ARBA00022723"/>
    </source>
</evidence>
<dbReference type="Pfam" id="PF13878">
    <property type="entry name" value="zf-C2H2_3"/>
    <property type="match status" value="1"/>
</dbReference>
<dbReference type="Pfam" id="PF13880">
    <property type="entry name" value="Acetyltransf_13"/>
    <property type="match status" value="1"/>
</dbReference>
<evidence type="ECO:0000256" key="8">
    <source>
        <dbReference type="ARBA" id="ARBA00023306"/>
    </source>
</evidence>
<evidence type="ECO:0000313" key="13">
    <source>
        <dbReference type="EMBL" id="KRT82866.1"/>
    </source>
</evidence>
<dbReference type="AlphaFoldDB" id="A0A0T6B688"/>
<evidence type="ECO:0000256" key="2">
    <source>
        <dbReference type="ARBA" id="ARBA00005816"/>
    </source>
</evidence>
<keyword evidence="6" id="KW-0862">Zinc</keyword>
<gene>
    <name evidence="13" type="ORF">AMK59_4115</name>
</gene>
<evidence type="ECO:0000259" key="11">
    <source>
        <dbReference type="Pfam" id="PF13878"/>
    </source>
</evidence>
<accession>A0A0T6B688</accession>
<dbReference type="GO" id="GO:0008270">
    <property type="term" value="F:zinc ion binding"/>
    <property type="evidence" value="ECO:0007669"/>
    <property type="project" value="UniProtKB-KW"/>
</dbReference>
<dbReference type="SUPFAM" id="SSF55729">
    <property type="entry name" value="Acyl-CoA N-acyltransferases (Nat)"/>
    <property type="match status" value="1"/>
</dbReference>
<evidence type="ECO:0000256" key="5">
    <source>
        <dbReference type="ARBA" id="ARBA00022771"/>
    </source>
</evidence>
<comment type="caution">
    <text evidence="13">The sequence shown here is derived from an EMBL/GenBank/DDBJ whole genome shotgun (WGS) entry which is preliminary data.</text>
</comment>
<dbReference type="PANTHER" id="PTHR45884:SF2">
    <property type="entry name" value="N-ACETYLTRANSFERASE ECO"/>
    <property type="match status" value="1"/>
</dbReference>
<evidence type="ECO:0000259" key="12">
    <source>
        <dbReference type="Pfam" id="PF13880"/>
    </source>
</evidence>
<dbReference type="OrthoDB" id="428854at2759"/>
<evidence type="ECO:0000313" key="14">
    <source>
        <dbReference type="Proteomes" id="UP000051574"/>
    </source>
</evidence>
<feature type="domain" description="N-acetyltransferase ESCO acetyl-transferase" evidence="12">
    <location>
        <begin position="692"/>
        <end position="760"/>
    </location>
</feature>
<reference evidence="13 14" key="1">
    <citation type="submission" date="2015-09" db="EMBL/GenBank/DDBJ databases">
        <title>Draft genome of the scarab beetle Oryctes borbonicus.</title>
        <authorList>
            <person name="Meyer J.M."/>
            <person name="Markov G.V."/>
            <person name="Baskaran P."/>
            <person name="Herrmann M."/>
            <person name="Sommer R.J."/>
            <person name="Roedelsperger C."/>
        </authorList>
    </citation>
    <scope>NUCLEOTIDE SEQUENCE [LARGE SCALE GENOMIC DNA]</scope>
    <source>
        <strain evidence="13">OB123</strain>
        <tissue evidence="13">Whole animal</tissue>
    </source>
</reference>
<evidence type="ECO:0000256" key="1">
    <source>
        <dbReference type="ARBA" id="ARBA00004123"/>
    </source>
</evidence>
<feature type="domain" description="N-acetyltransferase ESCO zinc-finger" evidence="11">
    <location>
        <begin position="551"/>
        <end position="589"/>
    </location>
</feature>
<dbReference type="Proteomes" id="UP000051574">
    <property type="component" value="Unassembled WGS sequence"/>
</dbReference>
<comment type="subcellular location">
    <subcellularLocation>
        <location evidence="1">Nucleus</location>
    </subcellularLocation>
</comment>
<feature type="region of interest" description="Disordered" evidence="10">
    <location>
        <begin position="36"/>
        <end position="65"/>
    </location>
</feature>
<comment type="similarity">
    <text evidence="2">Belongs to the acetyltransferase family. ECO subfamily.</text>
</comment>
<keyword evidence="7" id="KW-0539">Nucleus</keyword>
<dbReference type="PANTHER" id="PTHR45884">
    <property type="entry name" value="N-ACETYLTRANSFERASE ECO"/>
    <property type="match status" value="1"/>
</dbReference>
<dbReference type="GO" id="GO:0007064">
    <property type="term" value="P:mitotic sister chromatid cohesion"/>
    <property type="evidence" value="ECO:0007669"/>
    <property type="project" value="TreeGrafter"/>
</dbReference>
<evidence type="ECO:0000256" key="7">
    <source>
        <dbReference type="ARBA" id="ARBA00023242"/>
    </source>
</evidence>
<evidence type="ECO:0000256" key="3">
    <source>
        <dbReference type="ARBA" id="ARBA00022679"/>
    </source>
</evidence>
<dbReference type="Gene3D" id="3.40.630.30">
    <property type="match status" value="1"/>
</dbReference>
<evidence type="ECO:0000256" key="6">
    <source>
        <dbReference type="ARBA" id="ARBA00022833"/>
    </source>
</evidence>
<sequence length="762" mass="86878">MEYDAVYNKRETDCKINRYQYSEHISSRRKALFPAVNDDNSDLGPMSPLSDTNSNPFDHISEKKKENEETTFKDYFSSIRNDISNYVIIDKDSADNIGETLNYKCVPRSSPQTIPLNSPSVLTKIQEETEVIESPTRNLKTPHDTSTCALKIPKLIRKQNAESMHDIETGKHNFSPTDSPCNKLQKLENSFCKISKVRTALFPDISLPTRSFYSKSEEKKMDKSPKIFNTQEKKSKLKSAPTYLCNRRSSNRNRFGQINAGVRHKIKRPKQRMHLKVTLKKAAMNAIESAHLIEFIKDMNSLSDIKPKLITVLNNDAKKLPKSSNENENLKAQNKPTECSKKFFKSDSDKMISKTLLDMSDFANDNELDLIVPSLDSIFDTLDTEEDIEINLRPNKFNPNNSGNSGTSQIILKASKTISDSDNSILFHHPHDQSKFRTCKERKRKLENKETDSSEVLLSPTSQMCDMTSGLAINSPKRAKLNITNIIDNTQDTMANNINIFNKLSSSLDIEKQKLFPIFYPSNSAHNKENIKNCTSKSNVAKKLKNLPEGQMFLDAGQKRFGFTQCPECEILYHMGDPTDERMHQNYHNSKNTLSFKGWKNENVVGILPDARIIKVSPGDSKLWWKKIKDLVEVVNRDLGYFELELNIENSVVFLYIKNRTIVGCIIAEPKPEAYKMLTSIDGIDVCSKESYPIKCGISRIWVSPAARQKGIGTALMECTRTNFSYGYVLKREEMALSSPSEFGKLFARKYFRTENFLIYTS</sequence>
<dbReference type="EMBL" id="LJIG01009545">
    <property type="protein sequence ID" value="KRT82866.1"/>
    <property type="molecule type" value="Genomic_DNA"/>
</dbReference>
<keyword evidence="8" id="KW-0131">Cell cycle</keyword>
<dbReference type="CDD" id="cd04301">
    <property type="entry name" value="NAT_SF"/>
    <property type="match status" value="1"/>
</dbReference>
<protein>
    <submittedName>
        <fullName evidence="13">Acetyltransferase</fullName>
    </submittedName>
</protein>
<keyword evidence="3 13" id="KW-0808">Transferase</keyword>
<keyword evidence="5" id="KW-0863">Zinc-finger</keyword>
<dbReference type="GO" id="GO:0000785">
    <property type="term" value="C:chromatin"/>
    <property type="evidence" value="ECO:0007669"/>
    <property type="project" value="TreeGrafter"/>
</dbReference>
<evidence type="ECO:0000256" key="10">
    <source>
        <dbReference type="SAM" id="MobiDB-lite"/>
    </source>
</evidence>
<name>A0A0T6B688_9SCAR</name>
<dbReference type="InterPro" id="IPR016181">
    <property type="entry name" value="Acyl_CoA_acyltransferase"/>
</dbReference>
<dbReference type="InterPro" id="IPR028005">
    <property type="entry name" value="AcTrfase_ESCO_Znf_dom"/>
</dbReference>
<proteinExistence type="inferred from homology"/>
<evidence type="ECO:0000256" key="9">
    <source>
        <dbReference type="ARBA" id="ARBA00023315"/>
    </source>
</evidence>
<keyword evidence="14" id="KW-1185">Reference proteome</keyword>
<dbReference type="GO" id="GO:0005634">
    <property type="term" value="C:nucleus"/>
    <property type="evidence" value="ECO:0007669"/>
    <property type="project" value="UniProtKB-SubCell"/>
</dbReference>
<organism evidence="13 14">
    <name type="scientific">Oryctes borbonicus</name>
    <dbReference type="NCBI Taxonomy" id="1629725"/>
    <lineage>
        <taxon>Eukaryota</taxon>
        <taxon>Metazoa</taxon>
        <taxon>Ecdysozoa</taxon>
        <taxon>Arthropoda</taxon>
        <taxon>Hexapoda</taxon>
        <taxon>Insecta</taxon>
        <taxon>Pterygota</taxon>
        <taxon>Neoptera</taxon>
        <taxon>Endopterygota</taxon>
        <taxon>Coleoptera</taxon>
        <taxon>Polyphaga</taxon>
        <taxon>Scarabaeiformia</taxon>
        <taxon>Scarabaeidae</taxon>
        <taxon>Dynastinae</taxon>
        <taxon>Oryctes</taxon>
    </lineage>
</organism>
<keyword evidence="9" id="KW-0012">Acyltransferase</keyword>
<dbReference type="GO" id="GO:0061733">
    <property type="term" value="F:protein-lysine-acetyltransferase activity"/>
    <property type="evidence" value="ECO:0007669"/>
    <property type="project" value="TreeGrafter"/>
</dbReference>
<dbReference type="InterPro" id="IPR028009">
    <property type="entry name" value="ESCO_Acetyltransf_dom"/>
</dbReference>